<dbReference type="InterPro" id="IPR003425">
    <property type="entry name" value="CCB3/YggT"/>
</dbReference>
<dbReference type="Proteomes" id="UP000292136">
    <property type="component" value="Unassembled WGS sequence"/>
</dbReference>
<reference evidence="3 4" key="1">
    <citation type="submission" date="2019-02" db="EMBL/GenBank/DDBJ databases">
        <title>Genomic Encyclopedia of Type Strains, Phase IV (KMG-IV): sequencing the most valuable type-strain genomes for metagenomic binning, comparative biology and taxonomic classification.</title>
        <authorList>
            <person name="Goeker M."/>
        </authorList>
    </citation>
    <scope>NUCLEOTIDE SEQUENCE [LARGE SCALE GENOMIC DNA]</scope>
    <source>
        <strain evidence="3 4">DSM 21223</strain>
    </source>
</reference>
<proteinExistence type="inferred from homology"/>
<feature type="transmembrane region" description="Helical" evidence="2">
    <location>
        <begin position="80"/>
        <end position="101"/>
    </location>
</feature>
<protein>
    <submittedName>
        <fullName evidence="3">YggT family protein</fullName>
    </submittedName>
</protein>
<comment type="similarity">
    <text evidence="1">Belongs to the YggT family.</text>
</comment>
<evidence type="ECO:0000313" key="3">
    <source>
        <dbReference type="EMBL" id="RZT76649.1"/>
    </source>
</evidence>
<accession>A0ABY0IN58</accession>
<evidence type="ECO:0000256" key="1">
    <source>
        <dbReference type="ARBA" id="ARBA00010894"/>
    </source>
</evidence>
<feature type="transmembrane region" description="Helical" evidence="2">
    <location>
        <begin position="162"/>
        <end position="181"/>
    </location>
</feature>
<keyword evidence="2" id="KW-0472">Membrane</keyword>
<name>A0ABY0IN58_9RHOO</name>
<dbReference type="PANTHER" id="PTHR33219:SF14">
    <property type="entry name" value="PROTEIN COFACTOR ASSEMBLY OF COMPLEX C SUBUNIT B CCB3, CHLOROPLASTIC-RELATED"/>
    <property type="match status" value="1"/>
</dbReference>
<evidence type="ECO:0000256" key="2">
    <source>
        <dbReference type="SAM" id="Phobius"/>
    </source>
</evidence>
<gene>
    <name evidence="3" type="ORF">EV678_2528</name>
</gene>
<keyword evidence="2" id="KW-1133">Transmembrane helix</keyword>
<dbReference type="RefSeq" id="WP_130459761.1">
    <property type="nucleotide sequence ID" value="NZ_SHKM01000002.1"/>
</dbReference>
<dbReference type="PANTHER" id="PTHR33219">
    <property type="entry name" value="YLMG HOMOLOG PROTEIN 2, CHLOROPLASTIC"/>
    <property type="match status" value="1"/>
</dbReference>
<feature type="transmembrane region" description="Helical" evidence="2">
    <location>
        <begin position="108"/>
        <end position="129"/>
    </location>
</feature>
<keyword evidence="2" id="KW-0812">Transmembrane</keyword>
<comment type="caution">
    <text evidence="3">The sequence shown here is derived from an EMBL/GenBank/DDBJ whole genome shotgun (WGS) entry which is preliminary data.</text>
</comment>
<sequence length="190" mass="20549">MLLDILNFLLDVVASFFGYLLLLRFVMQWRRVSFKNPLGHFVLQTTNWVVLPLRRAIPGLFGLDFASLVPAWLLQAAVKAAMLAVKGGAALGAGALVTAALAMGFFELLHMAVMAAIVLMLVQAVISWVNPHTPLAGPIHALTDPLLKPLRRIVPPIANVDLSPLVAIVLAQVLLMLLAYAKAALMPLLF</sequence>
<organism evidence="3 4">
    <name type="scientific">Azospira oryzae</name>
    <dbReference type="NCBI Taxonomy" id="146939"/>
    <lineage>
        <taxon>Bacteria</taxon>
        <taxon>Pseudomonadati</taxon>
        <taxon>Pseudomonadota</taxon>
        <taxon>Betaproteobacteria</taxon>
        <taxon>Rhodocyclales</taxon>
        <taxon>Rhodocyclaceae</taxon>
        <taxon>Azospira</taxon>
    </lineage>
</organism>
<dbReference type="Pfam" id="PF02325">
    <property type="entry name" value="CCB3_YggT"/>
    <property type="match status" value="2"/>
</dbReference>
<dbReference type="EMBL" id="SHKM01000002">
    <property type="protein sequence ID" value="RZT76649.1"/>
    <property type="molecule type" value="Genomic_DNA"/>
</dbReference>
<evidence type="ECO:0000313" key="4">
    <source>
        <dbReference type="Proteomes" id="UP000292136"/>
    </source>
</evidence>
<feature type="transmembrane region" description="Helical" evidence="2">
    <location>
        <begin position="6"/>
        <end position="26"/>
    </location>
</feature>
<keyword evidence="4" id="KW-1185">Reference proteome</keyword>